<name>A0A183AEX0_9TREM</name>
<keyword evidence="2" id="KW-0221">Differentiation</keyword>
<dbReference type="Pfam" id="PF00010">
    <property type="entry name" value="HLH"/>
    <property type="match status" value="1"/>
</dbReference>
<feature type="compositionally biased region" description="Low complexity" evidence="7">
    <location>
        <begin position="209"/>
        <end position="219"/>
    </location>
</feature>
<dbReference type="Gene3D" id="4.10.280.10">
    <property type="entry name" value="Helix-loop-helix DNA-binding domain"/>
    <property type="match status" value="1"/>
</dbReference>
<dbReference type="GO" id="GO:0000977">
    <property type="term" value="F:RNA polymerase II transcription regulatory region sequence-specific DNA binding"/>
    <property type="evidence" value="ECO:0007669"/>
    <property type="project" value="TreeGrafter"/>
</dbReference>
<feature type="compositionally biased region" description="Polar residues" evidence="7">
    <location>
        <begin position="189"/>
        <end position="208"/>
    </location>
</feature>
<evidence type="ECO:0000256" key="4">
    <source>
        <dbReference type="ARBA" id="ARBA00023125"/>
    </source>
</evidence>
<evidence type="ECO:0000256" key="7">
    <source>
        <dbReference type="SAM" id="MobiDB-lite"/>
    </source>
</evidence>
<feature type="domain" description="BHLH" evidence="8">
    <location>
        <begin position="248"/>
        <end position="299"/>
    </location>
</feature>
<keyword evidence="1" id="KW-0217">Developmental protein</keyword>
<keyword evidence="4" id="KW-0238">DNA-binding</keyword>
<accession>A0A183AEX0</accession>
<sequence length="466" mass="50821">MTDPNTQPIPVPYISWRHKTTDDAFWTEPLSVPSTGATCLPTFWEYAGLFTTNGPSNWYSMTDGIESVEQQLSSSSSSSPTLPSHTITQPMQTGSVIEDRSYLTQLENGESIYKYSVDDASSTVLDYTTTSVYRSDPNRTLFHSQNGLINRMIPDPRQSAALMAYLNVDKGLGIKGRSKGLDLDVEARSMNTENSSVRGSSLRTSADLSTPTTSSSYPTFSIASTPTSCGANSPSGPLKGVTAEELQTQRFLANVRERQRTQSLNQAFAELRRIIPTLPSDKLSKIQTLKLATRYIDFLSQVLRVSSGREELGSSVPDMSPNSNDLYTVGSYLNGTSLSWTGSVEAGVSAPNLDPVTMDPYLSDCANRTMVFDTPSRPVDLDRSNCSLCVLPNCSTDVTVTDNGCPGIEYVPVNSDGSVHNPCVEPMRTGLSYAFSVWRMEGAWNTTVTESNQRTKPTNQNGSVEQ</sequence>
<keyword evidence="5" id="KW-0804">Transcription</keyword>
<evidence type="ECO:0000313" key="10">
    <source>
        <dbReference type="Proteomes" id="UP000272942"/>
    </source>
</evidence>
<dbReference type="AlphaFoldDB" id="A0A183AEX0"/>
<proteinExistence type="predicted"/>
<organism evidence="11">
    <name type="scientific">Echinostoma caproni</name>
    <dbReference type="NCBI Taxonomy" id="27848"/>
    <lineage>
        <taxon>Eukaryota</taxon>
        <taxon>Metazoa</taxon>
        <taxon>Spiralia</taxon>
        <taxon>Lophotrochozoa</taxon>
        <taxon>Platyhelminthes</taxon>
        <taxon>Trematoda</taxon>
        <taxon>Digenea</taxon>
        <taxon>Plagiorchiida</taxon>
        <taxon>Echinostomata</taxon>
        <taxon>Echinostomatoidea</taxon>
        <taxon>Echinostomatidae</taxon>
        <taxon>Echinostoma</taxon>
    </lineage>
</organism>
<evidence type="ECO:0000259" key="8">
    <source>
        <dbReference type="PROSITE" id="PS50888"/>
    </source>
</evidence>
<dbReference type="Proteomes" id="UP000272942">
    <property type="component" value="Unassembled WGS sequence"/>
</dbReference>
<evidence type="ECO:0000256" key="6">
    <source>
        <dbReference type="ARBA" id="ARBA00023242"/>
    </source>
</evidence>
<dbReference type="InterPro" id="IPR015789">
    <property type="entry name" value="Twist-rel_bHLH"/>
</dbReference>
<dbReference type="PANTHER" id="PTHR23349">
    <property type="entry name" value="BASIC HELIX-LOOP-HELIX TRANSCRIPTION FACTOR, TWIST"/>
    <property type="match status" value="1"/>
</dbReference>
<dbReference type="InterPro" id="IPR036638">
    <property type="entry name" value="HLH_DNA-bd_sf"/>
</dbReference>
<reference evidence="9 10" key="2">
    <citation type="submission" date="2018-11" db="EMBL/GenBank/DDBJ databases">
        <authorList>
            <consortium name="Pathogen Informatics"/>
        </authorList>
    </citation>
    <scope>NUCLEOTIDE SEQUENCE [LARGE SCALE GENOMIC DNA]</scope>
    <source>
        <strain evidence="9 10">Egypt</strain>
    </source>
</reference>
<evidence type="ECO:0000256" key="3">
    <source>
        <dbReference type="ARBA" id="ARBA00023015"/>
    </source>
</evidence>
<evidence type="ECO:0000256" key="2">
    <source>
        <dbReference type="ARBA" id="ARBA00022782"/>
    </source>
</evidence>
<dbReference type="SUPFAM" id="SSF47459">
    <property type="entry name" value="HLH, helix-loop-helix DNA-binding domain"/>
    <property type="match status" value="1"/>
</dbReference>
<keyword evidence="3" id="KW-0805">Transcription regulation</keyword>
<dbReference type="GO" id="GO:0000981">
    <property type="term" value="F:DNA-binding transcription factor activity, RNA polymerase II-specific"/>
    <property type="evidence" value="ECO:0007669"/>
    <property type="project" value="TreeGrafter"/>
</dbReference>
<evidence type="ECO:0000313" key="9">
    <source>
        <dbReference type="EMBL" id="VDP75703.1"/>
    </source>
</evidence>
<reference evidence="11" key="1">
    <citation type="submission" date="2016-06" db="UniProtKB">
        <authorList>
            <consortium name="WormBaseParasite"/>
        </authorList>
    </citation>
    <scope>IDENTIFICATION</scope>
</reference>
<dbReference type="EMBL" id="UZAN01042368">
    <property type="protein sequence ID" value="VDP75703.1"/>
    <property type="molecule type" value="Genomic_DNA"/>
</dbReference>
<feature type="region of interest" description="Disordered" evidence="7">
    <location>
        <begin position="189"/>
        <end position="219"/>
    </location>
</feature>
<dbReference type="FunFam" id="4.10.280.10:FF:000030">
    <property type="entry name" value="Twist transcription factor"/>
    <property type="match status" value="1"/>
</dbReference>
<dbReference type="SMART" id="SM00353">
    <property type="entry name" value="HLH"/>
    <property type="match status" value="1"/>
</dbReference>
<protein>
    <submittedName>
        <fullName evidence="11">BHLH domain-containing protein</fullName>
    </submittedName>
</protein>
<keyword evidence="6" id="KW-0539">Nucleus</keyword>
<dbReference type="InterPro" id="IPR050283">
    <property type="entry name" value="E-box_TF_Regulators"/>
</dbReference>
<dbReference type="OrthoDB" id="8583783at2759"/>
<dbReference type="GO" id="GO:0030154">
    <property type="term" value="P:cell differentiation"/>
    <property type="evidence" value="ECO:0007669"/>
    <property type="project" value="UniProtKB-KW"/>
</dbReference>
<feature type="region of interest" description="Disordered" evidence="7">
    <location>
        <begin position="69"/>
        <end position="88"/>
    </location>
</feature>
<keyword evidence="10" id="KW-1185">Reference proteome</keyword>
<dbReference type="WBParaSite" id="ECPE_0000551801-mRNA-1">
    <property type="protein sequence ID" value="ECPE_0000551801-mRNA-1"/>
    <property type="gene ID" value="ECPE_0000551801"/>
</dbReference>
<dbReference type="PROSITE" id="PS50888">
    <property type="entry name" value="BHLH"/>
    <property type="match status" value="1"/>
</dbReference>
<gene>
    <name evidence="9" type="ORF">ECPE_LOCUS5505</name>
</gene>
<evidence type="ECO:0000256" key="5">
    <source>
        <dbReference type="ARBA" id="ARBA00023163"/>
    </source>
</evidence>
<evidence type="ECO:0000256" key="1">
    <source>
        <dbReference type="ARBA" id="ARBA00022473"/>
    </source>
</evidence>
<evidence type="ECO:0000313" key="11">
    <source>
        <dbReference type="WBParaSite" id="ECPE_0000551801-mRNA-1"/>
    </source>
</evidence>
<dbReference type="CDD" id="cd11464">
    <property type="entry name" value="bHLH_TS_TWIST"/>
    <property type="match status" value="1"/>
</dbReference>
<dbReference type="GO" id="GO:0046983">
    <property type="term" value="F:protein dimerization activity"/>
    <property type="evidence" value="ECO:0007669"/>
    <property type="project" value="InterPro"/>
</dbReference>
<dbReference type="PANTHER" id="PTHR23349:SF50">
    <property type="entry name" value="PROTEIN TWIST"/>
    <property type="match status" value="1"/>
</dbReference>
<dbReference type="InterPro" id="IPR011598">
    <property type="entry name" value="bHLH_dom"/>
</dbReference>